<gene>
    <name evidence="1" type="ORF">I7X13_07485</name>
</gene>
<organism evidence="1 2">
    <name type="scientific">Hymenobacter negativus</name>
    <dbReference type="NCBI Taxonomy" id="2795026"/>
    <lineage>
        <taxon>Bacteria</taxon>
        <taxon>Pseudomonadati</taxon>
        <taxon>Bacteroidota</taxon>
        <taxon>Cytophagia</taxon>
        <taxon>Cytophagales</taxon>
        <taxon>Hymenobacteraceae</taxon>
        <taxon>Hymenobacter</taxon>
    </lineage>
</organism>
<evidence type="ECO:0008006" key="3">
    <source>
        <dbReference type="Google" id="ProtNLM"/>
    </source>
</evidence>
<reference evidence="1 2" key="1">
    <citation type="submission" date="2020-12" db="EMBL/GenBank/DDBJ databases">
        <title>Hymenobacter sp.</title>
        <authorList>
            <person name="Kim M.K."/>
        </authorList>
    </citation>
    <scope>NUCLEOTIDE SEQUENCE [LARGE SCALE GENOMIC DNA]</scope>
    <source>
        <strain evidence="1 2">BT442</strain>
    </source>
</reference>
<name>A0ABS0Q687_9BACT</name>
<evidence type="ECO:0000313" key="2">
    <source>
        <dbReference type="Proteomes" id="UP000625631"/>
    </source>
</evidence>
<keyword evidence="2" id="KW-1185">Reference proteome</keyword>
<comment type="caution">
    <text evidence="1">The sequence shown here is derived from an EMBL/GenBank/DDBJ whole genome shotgun (WGS) entry which is preliminary data.</text>
</comment>
<evidence type="ECO:0000313" key="1">
    <source>
        <dbReference type="EMBL" id="MBH8557883.1"/>
    </source>
</evidence>
<accession>A0ABS0Q687</accession>
<dbReference type="Proteomes" id="UP000625631">
    <property type="component" value="Unassembled WGS sequence"/>
</dbReference>
<protein>
    <recommendedName>
        <fullName evidence="3">STAS/SEC14 domain-containing protein</fullName>
    </recommendedName>
</protein>
<dbReference type="EMBL" id="JAEDAE010000002">
    <property type="protein sequence ID" value="MBH8557883.1"/>
    <property type="molecule type" value="Genomic_DNA"/>
</dbReference>
<sequence length="141" mass="15371">MPVLSVPAYSLAYQQGLHMVVLRWLKPYTAAEARKSYQATLVLALQHGCARWLLDARGTGPLNLEVAEWLTHKFLPAVAVGLAPHPLRLAVICPPARFEQLHTDPTVAAAVSEALADERPYQAGLFYDEGAAVAWLMSQPG</sequence>
<dbReference type="RefSeq" id="WP_198066661.1">
    <property type="nucleotide sequence ID" value="NZ_JAEDAD010000001.1"/>
</dbReference>
<proteinExistence type="predicted"/>